<evidence type="ECO:0000256" key="3">
    <source>
        <dbReference type="ARBA" id="ARBA00011245"/>
    </source>
</evidence>
<organism evidence="10 11">
    <name type="scientific">Aurantimicrobium minutum</name>
    <dbReference type="NCBI Taxonomy" id="708131"/>
    <lineage>
        <taxon>Bacteria</taxon>
        <taxon>Bacillati</taxon>
        <taxon>Actinomycetota</taxon>
        <taxon>Actinomycetes</taxon>
        <taxon>Micrococcales</taxon>
        <taxon>Microbacteriaceae</taxon>
        <taxon>Aurantimicrobium</taxon>
    </lineage>
</organism>
<dbReference type="PANTHER" id="PTHR11557">
    <property type="entry name" value="PORPHOBILINOGEN DEAMINASE"/>
    <property type="match status" value="1"/>
</dbReference>
<evidence type="ECO:0000313" key="11">
    <source>
        <dbReference type="Proteomes" id="UP000243847"/>
    </source>
</evidence>
<evidence type="ECO:0000259" key="8">
    <source>
        <dbReference type="Pfam" id="PF01379"/>
    </source>
</evidence>
<dbReference type="Gene3D" id="3.30.160.40">
    <property type="entry name" value="Porphobilinogen deaminase, C-terminal domain"/>
    <property type="match status" value="1"/>
</dbReference>
<comment type="catalytic activity">
    <reaction evidence="6 7">
        <text>4 porphobilinogen + H2O = hydroxymethylbilane + 4 NH4(+)</text>
        <dbReference type="Rhea" id="RHEA:13185"/>
        <dbReference type="ChEBI" id="CHEBI:15377"/>
        <dbReference type="ChEBI" id="CHEBI:28938"/>
        <dbReference type="ChEBI" id="CHEBI:57845"/>
        <dbReference type="ChEBI" id="CHEBI:58126"/>
        <dbReference type="EC" id="2.5.1.61"/>
    </reaction>
</comment>
<dbReference type="SUPFAM" id="SSF54782">
    <property type="entry name" value="Porphobilinogen deaminase (hydroxymethylbilane synthase), C-terminal domain"/>
    <property type="match status" value="1"/>
</dbReference>
<dbReference type="Gene3D" id="3.40.190.10">
    <property type="entry name" value="Periplasmic binding protein-like II"/>
    <property type="match status" value="2"/>
</dbReference>
<comment type="function">
    <text evidence="1 7">Tetrapolymerization of the monopyrrole PBG into the hydroxymethylbilane pre-uroporphyrinogen in several discrete steps.</text>
</comment>
<evidence type="ECO:0000313" key="10">
    <source>
        <dbReference type="EMBL" id="BAU99821.1"/>
    </source>
</evidence>
<keyword evidence="5 7" id="KW-0627">Porphyrin biosynthesis</keyword>
<feature type="modified residue" description="S-(dipyrrolylmethanemethyl)cysteine" evidence="7">
    <location>
        <position position="241"/>
    </location>
</feature>
<dbReference type="HAMAP" id="MF_00260">
    <property type="entry name" value="Porphobil_deam"/>
    <property type="match status" value="1"/>
</dbReference>
<evidence type="ECO:0000256" key="5">
    <source>
        <dbReference type="ARBA" id="ARBA00023244"/>
    </source>
</evidence>
<evidence type="ECO:0000256" key="7">
    <source>
        <dbReference type="HAMAP-Rule" id="MF_00260"/>
    </source>
</evidence>
<dbReference type="PROSITE" id="PS00533">
    <property type="entry name" value="PORPHOBILINOGEN_DEAM"/>
    <property type="match status" value="1"/>
</dbReference>
<evidence type="ECO:0000256" key="1">
    <source>
        <dbReference type="ARBA" id="ARBA00002869"/>
    </source>
</evidence>
<reference evidence="10 11" key="1">
    <citation type="journal article" date="2016" name="Genome Announc.">
        <title>Complete Genome Sequence of Aurantimicrobium minutum Type Strain KNCT, a Planktonic Ultramicrobacterium Isolated from River Water.</title>
        <authorList>
            <person name="Nakai R."/>
            <person name="Fujisawa T."/>
            <person name="Nakamura Y."/>
            <person name="Nishide H."/>
            <person name="Uchiyama I."/>
            <person name="Baba T."/>
            <person name="Toyoda A."/>
            <person name="Fujiyama A."/>
            <person name="Naganuma T."/>
            <person name="Niki H."/>
        </authorList>
    </citation>
    <scope>NUCLEOTIDE SEQUENCE [LARGE SCALE GENOMIC DNA]</scope>
    <source>
        <strain evidence="10 11">KNC</strain>
    </source>
</reference>
<name>A0A173LZ73_9MICO</name>
<evidence type="ECO:0000259" key="9">
    <source>
        <dbReference type="Pfam" id="PF03900"/>
    </source>
</evidence>
<gene>
    <name evidence="7" type="primary">hemC</name>
    <name evidence="10" type="ORF">AUMI_112790</name>
</gene>
<comment type="cofactor">
    <cofactor evidence="7">
        <name>dipyrromethane</name>
        <dbReference type="ChEBI" id="CHEBI:60342"/>
    </cofactor>
    <text evidence="7">Binds 1 dipyrromethane group covalently.</text>
</comment>
<dbReference type="InterPro" id="IPR036803">
    <property type="entry name" value="Porphobilinogen_deaminase_C_sf"/>
</dbReference>
<dbReference type="FunFam" id="3.40.190.10:FF:000005">
    <property type="entry name" value="Porphobilinogen deaminase"/>
    <property type="match status" value="1"/>
</dbReference>
<dbReference type="InterPro" id="IPR022417">
    <property type="entry name" value="Porphobilin_deaminase_N"/>
</dbReference>
<dbReference type="EMBL" id="AP017457">
    <property type="protein sequence ID" value="BAU99821.1"/>
    <property type="molecule type" value="Genomic_DNA"/>
</dbReference>
<dbReference type="PRINTS" id="PR00151">
    <property type="entry name" value="PORPHBDMNASE"/>
</dbReference>
<feature type="domain" description="Porphobilinogen deaminase N-terminal" evidence="8">
    <location>
        <begin position="6"/>
        <end position="212"/>
    </location>
</feature>
<dbReference type="Pfam" id="PF01379">
    <property type="entry name" value="Porphobil_deam"/>
    <property type="match status" value="1"/>
</dbReference>
<comment type="miscellaneous">
    <text evidence="7">The porphobilinogen subunits are added to the dipyrromethane group.</text>
</comment>
<dbReference type="PIRSF" id="PIRSF001438">
    <property type="entry name" value="4pyrrol_synth_OHMeBilane_synth"/>
    <property type="match status" value="1"/>
</dbReference>
<feature type="domain" description="Porphobilinogen deaminase C-terminal" evidence="9">
    <location>
        <begin position="226"/>
        <end position="299"/>
    </location>
</feature>
<dbReference type="InterPro" id="IPR000860">
    <property type="entry name" value="HemC"/>
</dbReference>
<dbReference type="EC" id="2.5.1.61" evidence="7"/>
<evidence type="ECO:0000256" key="2">
    <source>
        <dbReference type="ARBA" id="ARBA00005638"/>
    </source>
</evidence>
<dbReference type="NCBIfam" id="TIGR00212">
    <property type="entry name" value="hemC"/>
    <property type="match status" value="1"/>
</dbReference>
<comment type="similarity">
    <text evidence="2 7">Belongs to the HMBS family.</text>
</comment>
<comment type="subunit">
    <text evidence="3 7">Monomer.</text>
</comment>
<dbReference type="GO" id="GO:0004418">
    <property type="term" value="F:hydroxymethylbilane synthase activity"/>
    <property type="evidence" value="ECO:0007669"/>
    <property type="project" value="UniProtKB-UniRule"/>
</dbReference>
<dbReference type="InterPro" id="IPR022419">
    <property type="entry name" value="Porphobilin_deaminase_cofac_BS"/>
</dbReference>
<dbReference type="OrthoDB" id="9810298at2"/>
<proteinExistence type="inferred from homology"/>
<dbReference type="AlphaFoldDB" id="A0A173LZ73"/>
<protein>
    <recommendedName>
        <fullName evidence="7">Porphobilinogen deaminase</fullName>
        <shortName evidence="7">PBG</shortName>
        <ecNumber evidence="7">2.5.1.61</ecNumber>
    </recommendedName>
    <alternativeName>
        <fullName evidence="7">Hydroxymethylbilane synthase</fullName>
        <shortName evidence="7">HMBS</shortName>
    </alternativeName>
    <alternativeName>
        <fullName evidence="7">Pre-uroporphyrinogen synthase</fullName>
    </alternativeName>
</protein>
<dbReference type="SUPFAM" id="SSF53850">
    <property type="entry name" value="Periplasmic binding protein-like II"/>
    <property type="match status" value="1"/>
</dbReference>
<evidence type="ECO:0000256" key="4">
    <source>
        <dbReference type="ARBA" id="ARBA00022679"/>
    </source>
</evidence>
<keyword evidence="4 7" id="KW-0808">Transferase</keyword>
<accession>A0A173LZ73</accession>
<sequence length="310" mass="33571">MSVTKLRVGTRGSLLALTQTRLFTSLLCLKHPDLQIDEVLIQTQGDISTEPLNQAKTPGLFVSALRDALLSHEVDFIVHSLKDLPAQPFPGIDTACIPLREDSRDGFVSRGNIPLMQLPAGAVIGTSSPRRTARIRQLRPDLTVMSIRGNIDTRIAKVERGEFDATLLAMAGLKRIGRADVVCEIFDNTDFIPAAGQGALSIECRSEDSEIRELLAVLNDEETRLLVTAERHVLVGLDAGCATAIGAWASLDQGTLTLRAELSVESTGESQRVELSAELGLDECLRASELGLEIASRLKASPIAERVAWK</sequence>
<dbReference type="GO" id="GO:0005737">
    <property type="term" value="C:cytoplasm"/>
    <property type="evidence" value="ECO:0007669"/>
    <property type="project" value="UniProtKB-UniRule"/>
</dbReference>
<dbReference type="PANTHER" id="PTHR11557:SF0">
    <property type="entry name" value="PORPHOBILINOGEN DEAMINASE"/>
    <property type="match status" value="1"/>
</dbReference>
<dbReference type="Pfam" id="PF03900">
    <property type="entry name" value="Porphobil_deamC"/>
    <property type="match status" value="1"/>
</dbReference>
<dbReference type="GO" id="GO:0006782">
    <property type="term" value="P:protoporphyrinogen IX biosynthetic process"/>
    <property type="evidence" value="ECO:0007669"/>
    <property type="project" value="UniProtKB-UniRule"/>
</dbReference>
<dbReference type="InterPro" id="IPR022418">
    <property type="entry name" value="Porphobilinogen_deaminase_C"/>
</dbReference>
<dbReference type="Proteomes" id="UP000243847">
    <property type="component" value="Chromosome sequence1"/>
</dbReference>
<dbReference type="KEGG" id="amin:AUMI_112790"/>
<evidence type="ECO:0000256" key="6">
    <source>
        <dbReference type="ARBA" id="ARBA00048169"/>
    </source>
</evidence>